<feature type="region of interest" description="Disordered" evidence="2">
    <location>
        <begin position="177"/>
        <end position="214"/>
    </location>
</feature>
<gene>
    <name evidence="4" type="ORF">BHE90_016210</name>
</gene>
<evidence type="ECO:0000313" key="5">
    <source>
        <dbReference type="Proteomes" id="UP000287124"/>
    </source>
</evidence>
<evidence type="ECO:0000313" key="4">
    <source>
        <dbReference type="EMBL" id="RTE69405.1"/>
    </source>
</evidence>
<name>A0A430L118_9HYPO</name>
<dbReference type="Proteomes" id="UP000287124">
    <property type="component" value="Unassembled WGS sequence"/>
</dbReference>
<dbReference type="EMBL" id="MIKF01000582">
    <property type="protein sequence ID" value="RTE69405.1"/>
    <property type="molecule type" value="Genomic_DNA"/>
</dbReference>
<comment type="similarity">
    <text evidence="1">Belongs to the peptidase C14B family.</text>
</comment>
<dbReference type="PANTHER" id="PTHR48104">
    <property type="entry name" value="METACASPASE-4"/>
    <property type="match status" value="1"/>
</dbReference>
<comment type="caution">
    <text evidence="4">The sequence shown here is derived from an EMBL/GenBank/DDBJ whole genome shotgun (WGS) entry which is preliminary data.</text>
</comment>
<sequence>MDGHDSTTSHYAILIGIDAYPNRPLRSCVRDVDTIKILLQRRLPSSVNIQSLTAIEKPDGRGELTELEHGSPTCRNVALAFERVTSKAKSGDFVYIHYSGHGTRMKPCWDLSTKSTGDLALVLLKGDQSPDMYLRGPRLAGLLKSMTDKGLVVTLVLDCCFSASVYRNSNTDDDVRFLPDDSPGDFDPSTYPQDPANDLTDKATRSGDRDGSMRDNWLMDPDQYTILAACGPREVAKGGFDVLDKEKPYGALSYFLSKCLSEHGLTRTHKHIHRHICATFRQQCVPQNPVFYGNGEQGFFGKADQGDGIRSVCVVKRAEKMQLLAGRAHGLREGDRFTLTPSTSMDSGTGKGAYVAEIVQAGPLTSDMRVFDVSHKVQTGWVAKPRTSCQLTNFCFQLAPDLPCYDALLKALGDRSLGIHVPVSQSQAVPAVPAVQVTMGPDNKYDILHNSLQDGFNIPPVQRSEAEVETICDTLEHLARFSMVKNLINEAPSTAFDEEFQVHMRQEDRSFGPGEQIEARHGNPLQVVIKNVGRNVIYAHIYDLGPCGRIKNISGGSHIPIPPQSDARDTQTGKCTGVYTGKIKMKVPLALQTNGSCMDIVKIFVTSQATSFDLLELPNLHELVKKESGERFSGTYEQGMEDWMGFNFFVRTFM</sequence>
<dbReference type="PANTHER" id="PTHR48104:SF30">
    <property type="entry name" value="METACASPASE-1"/>
    <property type="match status" value="1"/>
</dbReference>
<dbReference type="GO" id="GO:0005737">
    <property type="term" value="C:cytoplasm"/>
    <property type="evidence" value="ECO:0007669"/>
    <property type="project" value="TreeGrafter"/>
</dbReference>
<evidence type="ECO:0000259" key="3">
    <source>
        <dbReference type="Pfam" id="PF00656"/>
    </source>
</evidence>
<proteinExistence type="inferred from homology"/>
<evidence type="ECO:0000256" key="2">
    <source>
        <dbReference type="SAM" id="MobiDB-lite"/>
    </source>
</evidence>
<dbReference type="Pfam" id="PF00656">
    <property type="entry name" value="Peptidase_C14"/>
    <property type="match status" value="1"/>
</dbReference>
<organism evidence="4 5">
    <name type="scientific">Fusarium euwallaceae</name>
    <dbReference type="NCBI Taxonomy" id="1147111"/>
    <lineage>
        <taxon>Eukaryota</taxon>
        <taxon>Fungi</taxon>
        <taxon>Dikarya</taxon>
        <taxon>Ascomycota</taxon>
        <taxon>Pezizomycotina</taxon>
        <taxon>Sordariomycetes</taxon>
        <taxon>Hypocreomycetidae</taxon>
        <taxon>Hypocreales</taxon>
        <taxon>Nectriaceae</taxon>
        <taxon>Fusarium</taxon>
        <taxon>Fusarium solani species complex</taxon>
    </lineage>
</organism>
<dbReference type="GO" id="GO:0006508">
    <property type="term" value="P:proteolysis"/>
    <property type="evidence" value="ECO:0007669"/>
    <property type="project" value="InterPro"/>
</dbReference>
<reference evidence="4 5" key="1">
    <citation type="submission" date="2017-06" db="EMBL/GenBank/DDBJ databases">
        <title>Comparative genomic analysis of Ambrosia Fusariam Clade fungi.</title>
        <authorList>
            <person name="Stajich J.E."/>
            <person name="Carrillo J."/>
            <person name="Kijimoto T."/>
            <person name="Eskalen A."/>
            <person name="O'Donnell K."/>
            <person name="Kasson M."/>
        </authorList>
    </citation>
    <scope>NUCLEOTIDE SEQUENCE [LARGE SCALE GENOMIC DNA]</scope>
    <source>
        <strain evidence="4 5">UCR1854</strain>
    </source>
</reference>
<feature type="domain" description="Peptidase C14 caspase" evidence="3">
    <location>
        <begin position="10"/>
        <end position="292"/>
    </location>
</feature>
<dbReference type="InterPro" id="IPR050452">
    <property type="entry name" value="Metacaspase"/>
</dbReference>
<keyword evidence="5" id="KW-1185">Reference proteome</keyword>
<dbReference type="AlphaFoldDB" id="A0A430L118"/>
<dbReference type="InterPro" id="IPR011600">
    <property type="entry name" value="Pept_C14_caspase"/>
</dbReference>
<accession>A0A430L118</accession>
<evidence type="ECO:0000256" key="1">
    <source>
        <dbReference type="ARBA" id="ARBA00009005"/>
    </source>
</evidence>
<protein>
    <recommendedName>
        <fullName evidence="3">Peptidase C14 caspase domain-containing protein</fullName>
    </recommendedName>
</protein>
<dbReference type="GO" id="GO:0004197">
    <property type="term" value="F:cysteine-type endopeptidase activity"/>
    <property type="evidence" value="ECO:0007669"/>
    <property type="project" value="InterPro"/>
</dbReference>
<feature type="compositionally biased region" description="Basic and acidic residues" evidence="2">
    <location>
        <begin position="199"/>
        <end position="213"/>
    </location>
</feature>
<dbReference type="Gene3D" id="3.40.50.1460">
    <property type="match status" value="1"/>
</dbReference>